<dbReference type="InterPro" id="IPR011257">
    <property type="entry name" value="DNA_glycosylase"/>
</dbReference>
<keyword evidence="7" id="KW-0479">Metal-binding</keyword>
<dbReference type="EMBL" id="JAIRBA010000004">
    <property type="protein sequence ID" value="MCG2418065.1"/>
    <property type="molecule type" value="Genomic_DNA"/>
</dbReference>
<keyword evidence="11" id="KW-0411">Iron-sulfur</keyword>
<evidence type="ECO:0000256" key="5">
    <source>
        <dbReference type="ARBA" id="ARBA00022023"/>
    </source>
</evidence>
<dbReference type="GO" id="GO:0046872">
    <property type="term" value="F:metal ion binding"/>
    <property type="evidence" value="ECO:0007669"/>
    <property type="project" value="UniProtKB-UniRule"/>
</dbReference>
<keyword evidence="9" id="KW-0378">Hydrolase</keyword>
<sequence>MPKITPYFSKKLIAWYIQNKRELPWRNTLNPYHIWLSEIMLQQTRVSQGLPYFLKFVAAYPKIEDLANAPEDEVLKLWQGLGYYSRARNLHATAKIISEDMRGVFPNNYKDLLKLKGVGDYTASAIASISFNQPEAVVDGNVYRVLSRHFSISTPINSTTGQKEFKQLAQQLIDKDQPGTFNQAIMEFGARYCVPQNPDCENCIFNNSCVAFQQNKVAVLPVKIKTKPVKKRFFNYLVVLSENEHTVLQQRTGKGIWQKLYEFPLIETSEEINLSSLKKLPQFQTFSEKINIENISLFNEKPVIHKLSHQHLSTRFWIVETLEDKENTVPISEVKNYAVPVLIADFVSEFFENY</sequence>
<evidence type="ECO:0000256" key="9">
    <source>
        <dbReference type="ARBA" id="ARBA00022801"/>
    </source>
</evidence>
<dbReference type="GO" id="GO:0032357">
    <property type="term" value="F:oxidized purine DNA binding"/>
    <property type="evidence" value="ECO:0007669"/>
    <property type="project" value="TreeGrafter"/>
</dbReference>
<dbReference type="AlphaFoldDB" id="A0A9X1QTG1"/>
<dbReference type="InterPro" id="IPR005760">
    <property type="entry name" value="A/G_AdeGlyc_MutY"/>
</dbReference>
<dbReference type="GO" id="GO:0051539">
    <property type="term" value="F:4 iron, 4 sulfur cluster binding"/>
    <property type="evidence" value="ECO:0007669"/>
    <property type="project" value="UniProtKB-UniRule"/>
</dbReference>
<evidence type="ECO:0000256" key="3">
    <source>
        <dbReference type="ARBA" id="ARBA00008343"/>
    </source>
</evidence>
<evidence type="ECO:0000256" key="8">
    <source>
        <dbReference type="ARBA" id="ARBA00022763"/>
    </source>
</evidence>
<keyword evidence="17" id="KW-1185">Reference proteome</keyword>
<dbReference type="NCBIfam" id="TIGR01084">
    <property type="entry name" value="mutY"/>
    <property type="match status" value="1"/>
</dbReference>
<proteinExistence type="inferred from homology"/>
<dbReference type="EC" id="3.2.2.31" evidence="4 14"/>
<reference evidence="16" key="1">
    <citation type="submission" date="2021-09" db="EMBL/GenBank/DDBJ databases">
        <title>Genome of Aequorivita sp. strain F47161.</title>
        <authorList>
            <person name="Wang Y."/>
        </authorList>
    </citation>
    <scope>NUCLEOTIDE SEQUENCE</scope>
    <source>
        <strain evidence="16">F47161</strain>
    </source>
</reference>
<evidence type="ECO:0000256" key="1">
    <source>
        <dbReference type="ARBA" id="ARBA00000843"/>
    </source>
</evidence>
<gene>
    <name evidence="16" type="primary">mutY</name>
    <name evidence="16" type="ORF">K8089_03450</name>
</gene>
<dbReference type="Pfam" id="PF00633">
    <property type="entry name" value="HHH"/>
    <property type="match status" value="1"/>
</dbReference>
<dbReference type="Gene3D" id="1.10.340.30">
    <property type="entry name" value="Hypothetical protein, domain 2"/>
    <property type="match status" value="1"/>
</dbReference>
<dbReference type="SMART" id="SM00478">
    <property type="entry name" value="ENDO3c"/>
    <property type="match status" value="1"/>
</dbReference>
<protein>
    <recommendedName>
        <fullName evidence="5 14">Adenine DNA glycosylase</fullName>
        <ecNumber evidence="4 14">3.2.2.31</ecNumber>
    </recommendedName>
</protein>
<comment type="catalytic activity">
    <reaction evidence="1 14">
        <text>Hydrolyzes free adenine bases from 7,8-dihydro-8-oxoguanine:adenine mismatched double-stranded DNA, leaving an apurinic site.</text>
        <dbReference type="EC" id="3.2.2.31"/>
    </reaction>
</comment>
<evidence type="ECO:0000259" key="15">
    <source>
        <dbReference type="SMART" id="SM00478"/>
    </source>
</evidence>
<dbReference type="Proteomes" id="UP001139461">
    <property type="component" value="Unassembled WGS sequence"/>
</dbReference>
<evidence type="ECO:0000256" key="6">
    <source>
        <dbReference type="ARBA" id="ARBA00022485"/>
    </source>
</evidence>
<dbReference type="InterPro" id="IPR044298">
    <property type="entry name" value="MIG/MutY"/>
</dbReference>
<name>A0A9X1QTG1_9FLAO</name>
<evidence type="ECO:0000313" key="16">
    <source>
        <dbReference type="EMBL" id="MCG2418065.1"/>
    </source>
</evidence>
<keyword evidence="12" id="KW-0234">DNA repair</keyword>
<dbReference type="Pfam" id="PF14815">
    <property type="entry name" value="NUDIX_4"/>
    <property type="match status" value="1"/>
</dbReference>
<comment type="function">
    <text evidence="2">Adenine glycosylase active on G-A mispairs. MutY also corrects error-prone DNA synthesis past GO lesions which are due to the oxidatively damaged form of guanine: 7,8-dihydro-8-oxoguanine (8-oxo-dGTP).</text>
</comment>
<dbReference type="GO" id="GO:0006284">
    <property type="term" value="P:base-excision repair"/>
    <property type="evidence" value="ECO:0007669"/>
    <property type="project" value="UniProtKB-UniRule"/>
</dbReference>
<dbReference type="InterPro" id="IPR023170">
    <property type="entry name" value="HhH_base_excis_C"/>
</dbReference>
<evidence type="ECO:0000256" key="13">
    <source>
        <dbReference type="ARBA" id="ARBA00023295"/>
    </source>
</evidence>
<dbReference type="CDD" id="cd03431">
    <property type="entry name" value="NUDIX_DNA_Glycosylase_C-MutY"/>
    <property type="match status" value="1"/>
</dbReference>
<organism evidence="16 17">
    <name type="scientific">Aequorivita vitellina</name>
    <dbReference type="NCBI Taxonomy" id="2874475"/>
    <lineage>
        <taxon>Bacteria</taxon>
        <taxon>Pseudomonadati</taxon>
        <taxon>Bacteroidota</taxon>
        <taxon>Flavobacteriia</taxon>
        <taxon>Flavobacteriales</taxon>
        <taxon>Flavobacteriaceae</taxon>
        <taxon>Aequorivita</taxon>
    </lineage>
</organism>
<dbReference type="Gene3D" id="1.10.1670.10">
    <property type="entry name" value="Helix-hairpin-Helix base-excision DNA repair enzymes (C-terminal)"/>
    <property type="match status" value="1"/>
</dbReference>
<dbReference type="Pfam" id="PF00730">
    <property type="entry name" value="HhH-GPD"/>
    <property type="match status" value="1"/>
</dbReference>
<dbReference type="InterPro" id="IPR029119">
    <property type="entry name" value="MutY_C"/>
</dbReference>
<dbReference type="InterPro" id="IPR003265">
    <property type="entry name" value="HhH-GPD_domain"/>
</dbReference>
<feature type="domain" description="HhH-GPD" evidence="15">
    <location>
        <begin position="40"/>
        <end position="191"/>
    </location>
</feature>
<dbReference type="PANTHER" id="PTHR42944">
    <property type="entry name" value="ADENINE DNA GLYCOSYLASE"/>
    <property type="match status" value="1"/>
</dbReference>
<keyword evidence="8 14" id="KW-0227">DNA damage</keyword>
<dbReference type="PANTHER" id="PTHR42944:SF1">
    <property type="entry name" value="ADENINE DNA GLYCOSYLASE"/>
    <property type="match status" value="1"/>
</dbReference>
<dbReference type="GO" id="GO:0006298">
    <property type="term" value="P:mismatch repair"/>
    <property type="evidence" value="ECO:0007669"/>
    <property type="project" value="TreeGrafter"/>
</dbReference>
<keyword evidence="10 14" id="KW-0408">Iron</keyword>
<evidence type="ECO:0000256" key="10">
    <source>
        <dbReference type="ARBA" id="ARBA00023004"/>
    </source>
</evidence>
<dbReference type="RefSeq" id="WP_237601879.1">
    <property type="nucleotide sequence ID" value="NZ_JAIRBA010000004.1"/>
</dbReference>
<comment type="caution">
    <text evidence="16">The sequence shown here is derived from an EMBL/GenBank/DDBJ whole genome shotgun (WGS) entry which is preliminary data.</text>
</comment>
<dbReference type="SUPFAM" id="SSF48150">
    <property type="entry name" value="DNA-glycosylase"/>
    <property type="match status" value="1"/>
</dbReference>
<keyword evidence="13 14" id="KW-0326">Glycosidase</keyword>
<comment type="similarity">
    <text evidence="3 14">Belongs to the Nth/MutY family.</text>
</comment>
<dbReference type="CDD" id="cd00056">
    <property type="entry name" value="ENDO3c"/>
    <property type="match status" value="1"/>
</dbReference>
<evidence type="ECO:0000256" key="11">
    <source>
        <dbReference type="ARBA" id="ARBA00023014"/>
    </source>
</evidence>
<dbReference type="FunFam" id="1.10.340.30:FF:000002">
    <property type="entry name" value="Adenine DNA glycosylase"/>
    <property type="match status" value="1"/>
</dbReference>
<keyword evidence="6" id="KW-0004">4Fe-4S</keyword>
<evidence type="ECO:0000256" key="12">
    <source>
        <dbReference type="ARBA" id="ARBA00023204"/>
    </source>
</evidence>
<comment type="cofactor">
    <cofactor evidence="14">
        <name>[4Fe-4S] cluster</name>
        <dbReference type="ChEBI" id="CHEBI:49883"/>
    </cofactor>
    <text evidence="14">Binds 1 [4Fe-4S] cluster.</text>
</comment>
<dbReference type="InterPro" id="IPR000445">
    <property type="entry name" value="HhH_motif"/>
</dbReference>
<evidence type="ECO:0000256" key="7">
    <source>
        <dbReference type="ARBA" id="ARBA00022723"/>
    </source>
</evidence>
<dbReference type="GO" id="GO:0035485">
    <property type="term" value="F:adenine/guanine mispair binding"/>
    <property type="evidence" value="ECO:0007669"/>
    <property type="project" value="TreeGrafter"/>
</dbReference>
<dbReference type="GO" id="GO:0034039">
    <property type="term" value="F:8-oxo-7,8-dihydroguanine DNA N-glycosylase activity"/>
    <property type="evidence" value="ECO:0007669"/>
    <property type="project" value="TreeGrafter"/>
</dbReference>
<evidence type="ECO:0000313" key="17">
    <source>
        <dbReference type="Proteomes" id="UP001139461"/>
    </source>
</evidence>
<evidence type="ECO:0000256" key="2">
    <source>
        <dbReference type="ARBA" id="ARBA00002933"/>
    </source>
</evidence>
<dbReference type="InterPro" id="IPR015797">
    <property type="entry name" value="NUDIX_hydrolase-like_dom_sf"/>
</dbReference>
<evidence type="ECO:0000256" key="14">
    <source>
        <dbReference type="RuleBase" id="RU365096"/>
    </source>
</evidence>
<dbReference type="Gene3D" id="3.90.79.10">
    <property type="entry name" value="Nucleoside Triphosphate Pyrophosphohydrolase"/>
    <property type="match status" value="1"/>
</dbReference>
<dbReference type="SUPFAM" id="SSF55811">
    <property type="entry name" value="Nudix"/>
    <property type="match status" value="1"/>
</dbReference>
<evidence type="ECO:0000256" key="4">
    <source>
        <dbReference type="ARBA" id="ARBA00012045"/>
    </source>
</evidence>
<accession>A0A9X1QTG1</accession>
<dbReference type="GO" id="GO:0000701">
    <property type="term" value="F:purine-specific mismatch base pair DNA N-glycosylase activity"/>
    <property type="evidence" value="ECO:0007669"/>
    <property type="project" value="UniProtKB-EC"/>
</dbReference>